<dbReference type="EMBL" id="HACG01009638">
    <property type="protein sequence ID" value="CEK56503.1"/>
    <property type="molecule type" value="Transcribed_RNA"/>
</dbReference>
<sequence>LFQNTPNLVNPIHLSNSFVANPLMFHHNLQNQTDHPMTQTMGISSHLAPAVYNTSPQQVPLSLTPINSSYHQQLLYLQHLQELEKQQLQQQNEQQQQKIE</sequence>
<organism evidence="1">
    <name type="scientific">Arion vulgaris</name>
    <dbReference type="NCBI Taxonomy" id="1028688"/>
    <lineage>
        <taxon>Eukaryota</taxon>
        <taxon>Metazoa</taxon>
        <taxon>Spiralia</taxon>
        <taxon>Lophotrochozoa</taxon>
        <taxon>Mollusca</taxon>
        <taxon>Gastropoda</taxon>
        <taxon>Heterobranchia</taxon>
        <taxon>Euthyneura</taxon>
        <taxon>Panpulmonata</taxon>
        <taxon>Eupulmonata</taxon>
        <taxon>Stylommatophora</taxon>
        <taxon>Helicina</taxon>
        <taxon>Arionoidea</taxon>
        <taxon>Arionidae</taxon>
        <taxon>Arion</taxon>
    </lineage>
</organism>
<feature type="non-terminal residue" evidence="1">
    <location>
        <position position="100"/>
    </location>
</feature>
<gene>
    <name evidence="1" type="primary">ORF27798</name>
</gene>
<dbReference type="AlphaFoldDB" id="A0A0B6YJW6"/>
<proteinExistence type="predicted"/>
<feature type="non-terminal residue" evidence="1">
    <location>
        <position position="1"/>
    </location>
</feature>
<accession>A0A0B6YJW6</accession>
<evidence type="ECO:0000313" key="1">
    <source>
        <dbReference type="EMBL" id="CEK56503.1"/>
    </source>
</evidence>
<reference evidence="1" key="1">
    <citation type="submission" date="2014-12" db="EMBL/GenBank/DDBJ databases">
        <title>Insight into the proteome of Arion vulgaris.</title>
        <authorList>
            <person name="Aradska J."/>
            <person name="Bulat T."/>
            <person name="Smidak R."/>
            <person name="Sarate P."/>
            <person name="Gangsoo J."/>
            <person name="Sialana F."/>
            <person name="Bilban M."/>
            <person name="Lubec G."/>
        </authorList>
    </citation>
    <scope>NUCLEOTIDE SEQUENCE</scope>
    <source>
        <tissue evidence="1">Skin</tissue>
    </source>
</reference>
<protein>
    <submittedName>
        <fullName evidence="1">Uncharacterized protein</fullName>
    </submittedName>
</protein>
<name>A0A0B6YJW6_9EUPU</name>